<evidence type="ECO:0000313" key="10">
    <source>
        <dbReference type="Proteomes" id="UP000298049"/>
    </source>
</evidence>
<comment type="pathway">
    <text evidence="1 8">Cofactor biosynthesis; (R)-pantothenate biosynthesis; (R)-pantothenate from (R)-pantoate and beta-alanine: step 1/1.</text>
</comment>
<feature type="binding site" evidence="8">
    <location>
        <begin position="30"/>
        <end position="37"/>
    </location>
    <ligand>
        <name>ATP</name>
        <dbReference type="ChEBI" id="CHEBI:30616"/>
    </ligand>
</feature>
<protein>
    <recommendedName>
        <fullName evidence="8">Pantothenate synthetase</fullName>
        <shortName evidence="8">PS</shortName>
        <ecNumber evidence="8">6.3.2.1</ecNumber>
    </recommendedName>
    <alternativeName>
        <fullName evidence="8">Pantoate--beta-alanine ligase</fullName>
    </alternativeName>
    <alternativeName>
        <fullName evidence="8">Pantoate-activating enzyme</fullName>
    </alternativeName>
</protein>
<keyword evidence="10" id="KW-1185">Reference proteome</keyword>
<feature type="binding site" evidence="8">
    <location>
        <position position="178"/>
    </location>
    <ligand>
        <name>ATP</name>
        <dbReference type="ChEBI" id="CHEBI:30616"/>
    </ligand>
</feature>
<comment type="subcellular location">
    <subcellularLocation>
        <location evidence="8">Cytoplasm</location>
    </subcellularLocation>
</comment>
<feature type="binding site" evidence="8">
    <location>
        <position position="61"/>
    </location>
    <ligand>
        <name>(R)-pantoate</name>
        <dbReference type="ChEBI" id="CHEBI:15980"/>
    </ligand>
</feature>
<organism evidence="9 10">
    <name type="scientific">Hydrocarboniclastica marina</name>
    <dbReference type="NCBI Taxonomy" id="2259620"/>
    <lineage>
        <taxon>Bacteria</taxon>
        <taxon>Pseudomonadati</taxon>
        <taxon>Pseudomonadota</taxon>
        <taxon>Gammaproteobacteria</taxon>
        <taxon>Alteromonadales</taxon>
        <taxon>Alteromonadaceae</taxon>
        <taxon>Hydrocarboniclastica</taxon>
    </lineage>
</organism>
<evidence type="ECO:0000256" key="2">
    <source>
        <dbReference type="ARBA" id="ARBA00009256"/>
    </source>
</evidence>
<dbReference type="OrthoDB" id="9773087at2"/>
<keyword evidence="5 8" id="KW-0547">Nucleotide-binding</keyword>
<dbReference type="NCBIfam" id="TIGR00125">
    <property type="entry name" value="cyt_tran_rel"/>
    <property type="match status" value="1"/>
</dbReference>
<dbReference type="NCBIfam" id="TIGR00018">
    <property type="entry name" value="panC"/>
    <property type="match status" value="1"/>
</dbReference>
<dbReference type="KEGG" id="hmi:soil367_02540"/>
<dbReference type="InterPro" id="IPR014729">
    <property type="entry name" value="Rossmann-like_a/b/a_fold"/>
</dbReference>
<keyword evidence="4 8" id="KW-0566">Pantothenate biosynthesis</keyword>
<dbReference type="GO" id="GO:0005524">
    <property type="term" value="F:ATP binding"/>
    <property type="evidence" value="ECO:0007669"/>
    <property type="project" value="UniProtKB-KW"/>
</dbReference>
<keyword evidence="3 8" id="KW-0436">Ligase</keyword>
<dbReference type="GO" id="GO:0005829">
    <property type="term" value="C:cytosol"/>
    <property type="evidence" value="ECO:0007669"/>
    <property type="project" value="TreeGrafter"/>
</dbReference>
<dbReference type="FunFam" id="3.40.50.620:FF:000013">
    <property type="entry name" value="Pantothenate synthetase"/>
    <property type="match status" value="1"/>
</dbReference>
<dbReference type="AlphaFoldDB" id="A0A4P7XEU6"/>
<keyword evidence="8" id="KW-0963">Cytoplasm</keyword>
<dbReference type="UniPathway" id="UPA00028">
    <property type="reaction ID" value="UER00005"/>
</dbReference>
<gene>
    <name evidence="8" type="primary">panC</name>
    <name evidence="9" type="ORF">soil367_02540</name>
</gene>
<evidence type="ECO:0000256" key="5">
    <source>
        <dbReference type="ARBA" id="ARBA00022741"/>
    </source>
</evidence>
<evidence type="ECO:0000313" key="9">
    <source>
        <dbReference type="EMBL" id="QCF24914.1"/>
    </source>
</evidence>
<dbReference type="EC" id="6.3.2.1" evidence="8"/>
<dbReference type="RefSeq" id="WP_136546602.1">
    <property type="nucleotide sequence ID" value="NZ_CP031093.1"/>
</dbReference>
<dbReference type="CDD" id="cd00560">
    <property type="entry name" value="PanC"/>
    <property type="match status" value="1"/>
</dbReference>
<reference evidence="9 10" key="1">
    <citation type="submission" date="2018-07" db="EMBL/GenBank/DDBJ databases">
        <title>Marsedoiliclastica nanhaica gen. nov. sp. nov., a novel marine hydrocarbonoclastic bacterium isolated from an in-situ enriched hydrocarbon-degrading consortium in deep-sea sediment.</title>
        <authorList>
            <person name="Dong C."/>
            <person name="Ma T."/>
            <person name="Liu R."/>
            <person name="Shao Z."/>
        </authorList>
    </citation>
    <scope>NUCLEOTIDE SEQUENCE [LARGE SCALE GENOMIC DNA]</scope>
    <source>
        <strain evidence="10">soil36-7</strain>
    </source>
</reference>
<dbReference type="PANTHER" id="PTHR21299:SF1">
    <property type="entry name" value="PANTOATE--BETA-ALANINE LIGASE"/>
    <property type="match status" value="1"/>
</dbReference>
<dbReference type="Gene3D" id="3.40.50.620">
    <property type="entry name" value="HUPs"/>
    <property type="match status" value="1"/>
</dbReference>
<dbReference type="Proteomes" id="UP000298049">
    <property type="component" value="Chromosome"/>
</dbReference>
<dbReference type="InterPro" id="IPR042176">
    <property type="entry name" value="Pantoate_ligase_C"/>
</dbReference>
<evidence type="ECO:0000256" key="8">
    <source>
        <dbReference type="HAMAP-Rule" id="MF_00158"/>
    </source>
</evidence>
<dbReference type="Pfam" id="PF02569">
    <property type="entry name" value="Pantoate_ligase"/>
    <property type="match status" value="1"/>
</dbReference>
<comment type="similarity">
    <text evidence="2 8">Belongs to the pantothenate synthetase family.</text>
</comment>
<evidence type="ECO:0000256" key="4">
    <source>
        <dbReference type="ARBA" id="ARBA00022655"/>
    </source>
</evidence>
<feature type="binding site" evidence="8">
    <location>
        <position position="155"/>
    </location>
    <ligand>
        <name>(R)-pantoate</name>
        <dbReference type="ChEBI" id="CHEBI:15980"/>
    </ligand>
</feature>
<keyword evidence="6 8" id="KW-0067">ATP-binding</keyword>
<dbReference type="EMBL" id="CP031093">
    <property type="protein sequence ID" value="QCF24914.1"/>
    <property type="molecule type" value="Genomic_DNA"/>
</dbReference>
<dbReference type="HAMAP" id="MF_00158">
    <property type="entry name" value="PanC"/>
    <property type="match status" value="1"/>
</dbReference>
<comment type="subunit">
    <text evidence="8">Homodimer.</text>
</comment>
<comment type="catalytic activity">
    <reaction evidence="7 8">
        <text>(R)-pantoate + beta-alanine + ATP = (R)-pantothenate + AMP + diphosphate + H(+)</text>
        <dbReference type="Rhea" id="RHEA:10912"/>
        <dbReference type="ChEBI" id="CHEBI:15378"/>
        <dbReference type="ChEBI" id="CHEBI:15980"/>
        <dbReference type="ChEBI" id="CHEBI:29032"/>
        <dbReference type="ChEBI" id="CHEBI:30616"/>
        <dbReference type="ChEBI" id="CHEBI:33019"/>
        <dbReference type="ChEBI" id="CHEBI:57966"/>
        <dbReference type="ChEBI" id="CHEBI:456215"/>
        <dbReference type="EC" id="6.3.2.1"/>
    </reaction>
</comment>
<evidence type="ECO:0000256" key="6">
    <source>
        <dbReference type="ARBA" id="ARBA00022840"/>
    </source>
</evidence>
<sequence>MRTVHTVKELRAMLRARRERGEKIAFVPTMGNLHQGHIELVQNARTQGDVVVTSIFVNPMQFGENEDLDAYPRTLAEDQKALEDAGNHLIFAPTVREIYPDGMEGQTRVVVPGLTEHHCGASRPGHFTGVATVVTLLFNIVQPDVALFGEKDFQQIAVIRKMVADLFMPIRIVAVPTVREEDGLAMSSRNGFLSETERERAPVLYQLLTETAKAIAAGESDFTSLQAGAMARLRENGFQPDYFNVVQSETLQPATASDAQITVLAAAKLGSTRLIDNISLEKD</sequence>
<comment type="function">
    <text evidence="8">Catalyzes the condensation of pantoate with beta-alanine in an ATP-dependent reaction via a pantoyl-adenylate intermediate.</text>
</comment>
<feature type="binding site" evidence="8">
    <location>
        <position position="61"/>
    </location>
    <ligand>
        <name>beta-alanine</name>
        <dbReference type="ChEBI" id="CHEBI:57966"/>
    </ligand>
</feature>
<dbReference type="Gene3D" id="3.30.1300.10">
    <property type="entry name" value="Pantoate-beta-alanine ligase, C-terminal domain"/>
    <property type="match status" value="1"/>
</dbReference>
<dbReference type="GO" id="GO:0015940">
    <property type="term" value="P:pantothenate biosynthetic process"/>
    <property type="evidence" value="ECO:0007669"/>
    <property type="project" value="UniProtKB-UniRule"/>
</dbReference>
<evidence type="ECO:0000256" key="1">
    <source>
        <dbReference type="ARBA" id="ARBA00004990"/>
    </source>
</evidence>
<dbReference type="GO" id="GO:0004592">
    <property type="term" value="F:pantoate-beta-alanine ligase activity"/>
    <property type="evidence" value="ECO:0007669"/>
    <property type="project" value="UniProtKB-UniRule"/>
</dbReference>
<dbReference type="SUPFAM" id="SSF52374">
    <property type="entry name" value="Nucleotidylyl transferase"/>
    <property type="match status" value="1"/>
</dbReference>
<proteinExistence type="inferred from homology"/>
<comment type="miscellaneous">
    <text evidence="8">The reaction proceeds by a bi uni uni bi ping pong mechanism.</text>
</comment>
<evidence type="ECO:0000256" key="3">
    <source>
        <dbReference type="ARBA" id="ARBA00022598"/>
    </source>
</evidence>
<dbReference type="FunFam" id="3.30.1300.10:FF:000001">
    <property type="entry name" value="Pantothenate synthetase"/>
    <property type="match status" value="1"/>
</dbReference>
<feature type="active site" description="Proton donor" evidence="8">
    <location>
        <position position="37"/>
    </location>
</feature>
<dbReference type="InterPro" id="IPR004821">
    <property type="entry name" value="Cyt_trans-like"/>
</dbReference>
<dbReference type="InterPro" id="IPR003721">
    <property type="entry name" value="Pantoate_ligase"/>
</dbReference>
<name>A0A4P7XEU6_9ALTE</name>
<feature type="binding site" evidence="8">
    <location>
        <begin position="149"/>
        <end position="152"/>
    </location>
    <ligand>
        <name>ATP</name>
        <dbReference type="ChEBI" id="CHEBI:30616"/>
    </ligand>
</feature>
<dbReference type="PANTHER" id="PTHR21299">
    <property type="entry name" value="CYTIDYLATE KINASE/PANTOATE-BETA-ALANINE LIGASE"/>
    <property type="match status" value="1"/>
</dbReference>
<evidence type="ECO:0000256" key="7">
    <source>
        <dbReference type="ARBA" id="ARBA00048258"/>
    </source>
</evidence>
<accession>A0A4P7XEU6</accession>
<feature type="binding site" evidence="8">
    <location>
        <begin position="186"/>
        <end position="189"/>
    </location>
    <ligand>
        <name>ATP</name>
        <dbReference type="ChEBI" id="CHEBI:30616"/>
    </ligand>
</feature>